<reference evidence="2 3" key="1">
    <citation type="submission" date="2023-02" db="EMBL/GenBank/DDBJ databases">
        <title>LHISI_Scaffold_Assembly.</title>
        <authorList>
            <person name="Stuart O.P."/>
            <person name="Cleave R."/>
            <person name="Magrath M.J.L."/>
            <person name="Mikheyev A.S."/>
        </authorList>
    </citation>
    <scope>NUCLEOTIDE SEQUENCE [LARGE SCALE GENOMIC DNA]</scope>
    <source>
        <strain evidence="2">Daus_M_001</strain>
        <tissue evidence="2">Leg muscle</tissue>
    </source>
</reference>
<dbReference type="Pfam" id="PF16087">
    <property type="entry name" value="DUF4817"/>
    <property type="match status" value="1"/>
</dbReference>
<gene>
    <name evidence="2" type="ORF">PR048_001439</name>
</gene>
<dbReference type="PANTHER" id="PTHR47326:SF1">
    <property type="entry name" value="HTH PSQ-TYPE DOMAIN-CONTAINING PROTEIN"/>
    <property type="match status" value="1"/>
</dbReference>
<protein>
    <recommendedName>
        <fullName evidence="1">DUF4817 domain-containing protein</fullName>
    </recommendedName>
</protein>
<dbReference type="PANTHER" id="PTHR47326">
    <property type="entry name" value="TRANSPOSABLE ELEMENT TC3 TRANSPOSASE-LIKE PROTEIN"/>
    <property type="match status" value="1"/>
</dbReference>
<dbReference type="InterPro" id="IPR032135">
    <property type="entry name" value="DUF4817"/>
</dbReference>
<evidence type="ECO:0000259" key="1">
    <source>
        <dbReference type="Pfam" id="PF16087"/>
    </source>
</evidence>
<organism evidence="2 3">
    <name type="scientific">Dryococelus australis</name>
    <dbReference type="NCBI Taxonomy" id="614101"/>
    <lineage>
        <taxon>Eukaryota</taxon>
        <taxon>Metazoa</taxon>
        <taxon>Ecdysozoa</taxon>
        <taxon>Arthropoda</taxon>
        <taxon>Hexapoda</taxon>
        <taxon>Insecta</taxon>
        <taxon>Pterygota</taxon>
        <taxon>Neoptera</taxon>
        <taxon>Polyneoptera</taxon>
        <taxon>Phasmatodea</taxon>
        <taxon>Verophasmatodea</taxon>
        <taxon>Anareolatae</taxon>
        <taxon>Phasmatidae</taxon>
        <taxon>Eurycanthinae</taxon>
        <taxon>Dryococelus</taxon>
    </lineage>
</organism>
<feature type="domain" description="DUF4817" evidence="1">
    <location>
        <begin position="39"/>
        <end position="80"/>
    </location>
</feature>
<dbReference type="EMBL" id="JARBHB010000001">
    <property type="protein sequence ID" value="KAJ8896097.1"/>
    <property type="molecule type" value="Genomic_DNA"/>
</dbReference>
<proteinExistence type="predicted"/>
<comment type="caution">
    <text evidence="2">The sequence shown here is derived from an EMBL/GenBank/DDBJ whole genome shotgun (WGS) entry which is preliminary data.</text>
</comment>
<sequence>MAMYILCKSTYRSTIYLCEGVVKMDHDYRNVEYANINFMYGKVNSNALGAARLYAEVFPHRRHPDRLSSITSNIEERGDVNPGTSTRRMTMQQGISAISVWRILHSQLLYPYQIQRVQGLKNTDLLPRLNFCQQIQHQ</sequence>
<accession>A0ABQ9IHF9</accession>
<dbReference type="Proteomes" id="UP001159363">
    <property type="component" value="Chromosome 1"/>
</dbReference>
<name>A0ABQ9IHF9_9NEOP</name>
<keyword evidence="3" id="KW-1185">Reference proteome</keyword>
<evidence type="ECO:0000313" key="2">
    <source>
        <dbReference type="EMBL" id="KAJ8896097.1"/>
    </source>
</evidence>
<evidence type="ECO:0000313" key="3">
    <source>
        <dbReference type="Proteomes" id="UP001159363"/>
    </source>
</evidence>